<proteinExistence type="predicted"/>
<sequence>KTLNLWSCSFNDIKAISFNGMSLTYCSKLAMHKESSHFIKSSAAHWSGPPYWLPGWTWVALFIWRTGFGCVVWRKTYGPGPSYKSQGLVPSQAWPNPAYWQPYECSASKWALRPWASGLDRVSGQDRAACVEP</sequence>
<dbReference type="EMBL" id="KI394180">
    <property type="protein sequence ID" value="ERN04726.1"/>
    <property type="molecule type" value="Genomic_DNA"/>
</dbReference>
<dbReference type="Proteomes" id="UP000017836">
    <property type="component" value="Unassembled WGS sequence"/>
</dbReference>
<name>W1PAW3_AMBTC</name>
<dbReference type="Gramene" id="ERN04726">
    <property type="protein sequence ID" value="ERN04726"/>
    <property type="gene ID" value="AMTR_s00186p00018980"/>
</dbReference>
<gene>
    <name evidence="1" type="ORF">AMTR_s00186p00018980</name>
</gene>
<feature type="non-terminal residue" evidence="1">
    <location>
        <position position="1"/>
    </location>
</feature>
<evidence type="ECO:0000313" key="1">
    <source>
        <dbReference type="EMBL" id="ERN04726.1"/>
    </source>
</evidence>
<keyword evidence="2" id="KW-1185">Reference proteome</keyword>
<protein>
    <submittedName>
        <fullName evidence="1">Uncharacterized protein</fullName>
    </submittedName>
</protein>
<reference evidence="2" key="1">
    <citation type="journal article" date="2013" name="Science">
        <title>The Amborella genome and the evolution of flowering plants.</title>
        <authorList>
            <consortium name="Amborella Genome Project"/>
        </authorList>
    </citation>
    <scope>NUCLEOTIDE SEQUENCE [LARGE SCALE GENOMIC DNA]</scope>
</reference>
<accession>W1PAW3</accession>
<organism evidence="1 2">
    <name type="scientific">Amborella trichopoda</name>
    <dbReference type="NCBI Taxonomy" id="13333"/>
    <lineage>
        <taxon>Eukaryota</taxon>
        <taxon>Viridiplantae</taxon>
        <taxon>Streptophyta</taxon>
        <taxon>Embryophyta</taxon>
        <taxon>Tracheophyta</taxon>
        <taxon>Spermatophyta</taxon>
        <taxon>Magnoliopsida</taxon>
        <taxon>Amborellales</taxon>
        <taxon>Amborellaceae</taxon>
        <taxon>Amborella</taxon>
    </lineage>
</organism>
<dbReference type="AlphaFoldDB" id="W1PAW3"/>
<dbReference type="HOGENOM" id="CLU_1912011_0_0_1"/>
<evidence type="ECO:0000313" key="2">
    <source>
        <dbReference type="Proteomes" id="UP000017836"/>
    </source>
</evidence>